<dbReference type="Proteomes" id="UP000583929">
    <property type="component" value="Unassembled WGS sequence"/>
</dbReference>
<gene>
    <name evidence="2" type="ORF">G4B88_020322</name>
</gene>
<accession>A0A7J6EAS8</accession>
<protein>
    <recommendedName>
        <fullName evidence="1">Reverse transcriptase zinc-binding domain-containing protein</fullName>
    </recommendedName>
</protein>
<evidence type="ECO:0000259" key="1">
    <source>
        <dbReference type="Pfam" id="PF13966"/>
    </source>
</evidence>
<dbReference type="InterPro" id="IPR026960">
    <property type="entry name" value="RVT-Znf"/>
</dbReference>
<evidence type="ECO:0000313" key="3">
    <source>
        <dbReference type="Proteomes" id="UP000583929"/>
    </source>
</evidence>
<proteinExistence type="predicted"/>
<dbReference type="AlphaFoldDB" id="A0A7J6EAS8"/>
<dbReference type="EMBL" id="JAATIQ010000450">
    <property type="protein sequence ID" value="KAF4355421.1"/>
    <property type="molecule type" value="Genomic_DNA"/>
</dbReference>
<organism evidence="2 3">
    <name type="scientific">Cannabis sativa</name>
    <name type="common">Hemp</name>
    <name type="synonym">Marijuana</name>
    <dbReference type="NCBI Taxonomy" id="3483"/>
    <lineage>
        <taxon>Eukaryota</taxon>
        <taxon>Viridiplantae</taxon>
        <taxon>Streptophyta</taxon>
        <taxon>Embryophyta</taxon>
        <taxon>Tracheophyta</taxon>
        <taxon>Spermatophyta</taxon>
        <taxon>Magnoliopsida</taxon>
        <taxon>eudicotyledons</taxon>
        <taxon>Gunneridae</taxon>
        <taxon>Pentapetalae</taxon>
        <taxon>rosids</taxon>
        <taxon>fabids</taxon>
        <taxon>Rosales</taxon>
        <taxon>Cannabaceae</taxon>
        <taxon>Cannabis</taxon>
    </lineage>
</organism>
<name>A0A7J6EAS8_CANSA</name>
<evidence type="ECO:0000313" key="2">
    <source>
        <dbReference type="EMBL" id="KAF4355421.1"/>
    </source>
</evidence>
<dbReference type="Pfam" id="PF13966">
    <property type="entry name" value="zf-RVT"/>
    <property type="match status" value="1"/>
</dbReference>
<keyword evidence="3" id="KW-1185">Reference proteome</keyword>
<feature type="domain" description="Reverse transcriptase zinc-binding" evidence="1">
    <location>
        <begin position="3"/>
        <end position="53"/>
    </location>
</feature>
<reference evidence="2 3" key="1">
    <citation type="journal article" date="2020" name="bioRxiv">
        <title>Sequence and annotation of 42 cannabis genomes reveals extensive copy number variation in cannabinoid synthesis and pathogen resistance genes.</title>
        <authorList>
            <person name="Mckernan K.J."/>
            <person name="Helbert Y."/>
            <person name="Kane L.T."/>
            <person name="Ebling H."/>
            <person name="Zhang L."/>
            <person name="Liu B."/>
            <person name="Eaton Z."/>
            <person name="Mclaughlin S."/>
            <person name="Kingan S."/>
            <person name="Baybayan P."/>
            <person name="Concepcion G."/>
            <person name="Jordan M."/>
            <person name="Riva A."/>
            <person name="Barbazuk W."/>
            <person name="Harkins T."/>
        </authorList>
    </citation>
    <scope>NUCLEOTIDE SEQUENCE [LARGE SCALE GENOMIC DNA]</scope>
    <source>
        <strain evidence="3">cv. Jamaican Lion 4</strain>
        <tissue evidence="2">Leaf</tissue>
    </source>
</reference>
<sequence>MNFIWRVYNHWIPVKVELCKRRMNIDTSCDWCKTQDETLCHALWLCPAFQNIWQQVGFSTYISPSLNKARDVLLELAHHLSKDNMIQFIGLSWLIWKRKNHFVFQNKKPNDCYWIPWALEILDNQLSSDLQKQNCTNLRQIPDHPGCGISAIIRDHNGELIVAETRFIPGFLSVMVTETAAIQMRLDLALRWSCMDELIVNRLLMLSRIEKLLIRIGVT</sequence>
<comment type="caution">
    <text evidence="2">The sequence shown here is derived from an EMBL/GenBank/DDBJ whole genome shotgun (WGS) entry which is preliminary data.</text>
</comment>